<organism evidence="2 3">
    <name type="scientific">Ochrobactrum chromiisoli</name>
    <dbReference type="NCBI Taxonomy" id="2993941"/>
    <lineage>
        <taxon>Bacteria</taxon>
        <taxon>Pseudomonadati</taxon>
        <taxon>Pseudomonadota</taxon>
        <taxon>Alphaproteobacteria</taxon>
        <taxon>Hyphomicrobiales</taxon>
        <taxon>Brucellaceae</taxon>
        <taxon>Brucella/Ochrobactrum group</taxon>
        <taxon>Ochrobactrum</taxon>
    </lineage>
</organism>
<feature type="region of interest" description="Disordered" evidence="1">
    <location>
        <begin position="101"/>
        <end position="125"/>
    </location>
</feature>
<evidence type="ECO:0000313" key="3">
    <source>
        <dbReference type="Proteomes" id="UP001301216"/>
    </source>
</evidence>
<keyword evidence="3" id="KW-1185">Reference proteome</keyword>
<gene>
    <name evidence="2" type="ORF">OPR82_11705</name>
</gene>
<dbReference type="Proteomes" id="UP001301216">
    <property type="component" value="Unassembled WGS sequence"/>
</dbReference>
<proteinExistence type="predicted"/>
<protein>
    <submittedName>
        <fullName evidence="2">Uncharacterized protein</fullName>
    </submittedName>
</protein>
<name>A0ABT3QP93_9HYPH</name>
<accession>A0ABT3QP93</accession>
<comment type="caution">
    <text evidence="2">The sequence shown here is derived from an EMBL/GenBank/DDBJ whole genome shotgun (WGS) entry which is preliminary data.</text>
</comment>
<reference evidence="2 3" key="1">
    <citation type="submission" date="2022-11" db="EMBL/GenBank/DDBJ databases">
        <title>Brucella sp. YY2X, whole genome shotgun sequencing project.</title>
        <authorList>
            <person name="Yang Y."/>
        </authorList>
    </citation>
    <scope>NUCLEOTIDE SEQUENCE [LARGE SCALE GENOMIC DNA]</scope>
    <source>
        <strain evidence="2 3">YY2X</strain>
    </source>
</reference>
<evidence type="ECO:0000313" key="2">
    <source>
        <dbReference type="EMBL" id="MCX2697425.1"/>
    </source>
</evidence>
<sequence>MSGALLLPACLRARFVISQPDNNETQKVKKTMTSVNQNTQLTLSFENGEEAASANLRIALGETNIVMPLPKSLAFEGNSPLHISLSLPNACLHNKEITNAVASSEPAPQNKTPDTEAATTQTPKSQLLLPSPRLQKATSKYATEWPLVGGKDLVIDTDDILNSKAFSQAYRPGIKRDIYIAGCPGLMALKKQLGIPVFKIGECGEGRIADRIRQQSKDQYGSHYKMDGDWPVQDNGYDKYSALQIYLPKSHLNENSPIKLLSRGLTVTLPEGMSRAQFSYRFQKKLASCSWIEWRKTDEAIDHFERNAIDQDITDRYTDYGTAQNSDLTQATELYCIRNEVDDDCKRLVAVIENVILEQMGLI</sequence>
<evidence type="ECO:0000256" key="1">
    <source>
        <dbReference type="SAM" id="MobiDB-lite"/>
    </source>
</evidence>
<dbReference type="EMBL" id="JAPHAV010000004">
    <property type="protein sequence ID" value="MCX2697425.1"/>
    <property type="molecule type" value="Genomic_DNA"/>
</dbReference>